<dbReference type="Proteomes" id="UP000540412">
    <property type="component" value="Unassembled WGS sequence"/>
</dbReference>
<evidence type="ECO:0000313" key="3">
    <source>
        <dbReference type="Proteomes" id="UP000540412"/>
    </source>
</evidence>
<evidence type="ECO:0000313" key="2">
    <source>
        <dbReference type="EMBL" id="MBB5913286.1"/>
    </source>
</evidence>
<keyword evidence="1" id="KW-0812">Transmembrane</keyword>
<evidence type="ECO:0000256" key="1">
    <source>
        <dbReference type="SAM" id="Phobius"/>
    </source>
</evidence>
<gene>
    <name evidence="2" type="ORF">BJY24_002153</name>
</gene>
<name>A0A7W9PBV9_9NOCA</name>
<dbReference type="EMBL" id="JACHIT010000001">
    <property type="protein sequence ID" value="MBB5913286.1"/>
    <property type="molecule type" value="Genomic_DNA"/>
</dbReference>
<keyword evidence="1" id="KW-0472">Membrane</keyword>
<feature type="transmembrane region" description="Helical" evidence="1">
    <location>
        <begin position="12"/>
        <end position="30"/>
    </location>
</feature>
<keyword evidence="3" id="KW-1185">Reference proteome</keyword>
<dbReference type="RefSeq" id="WP_051160934.1">
    <property type="nucleotide sequence ID" value="NZ_JACHIT010000001.1"/>
</dbReference>
<comment type="caution">
    <text evidence="2">The sequence shown here is derived from an EMBL/GenBank/DDBJ whole genome shotgun (WGS) entry which is preliminary data.</text>
</comment>
<accession>A0A7W9PBV9</accession>
<sequence>MNEPAPVTLPRWVIAGGGIAVVVVVELVGLGNERDSLPLLAGVPVLAALGLLIWSLVERSRAQAPDDPADDEIGNGPAEMLNRWHARAQMLTDRADGSRADWDRYLRPLLAKEFELSSGHRIAKNRRATEAAGQLLFGPELWRWVDPANSATRDTNTRAPGRAALDEILRRLQSM</sequence>
<feature type="transmembrane region" description="Helical" evidence="1">
    <location>
        <begin position="37"/>
        <end position="57"/>
    </location>
</feature>
<reference evidence="2 3" key="1">
    <citation type="submission" date="2020-08" db="EMBL/GenBank/DDBJ databases">
        <title>Sequencing the genomes of 1000 actinobacteria strains.</title>
        <authorList>
            <person name="Klenk H.-P."/>
        </authorList>
    </citation>
    <scope>NUCLEOTIDE SEQUENCE [LARGE SCALE GENOMIC DNA]</scope>
    <source>
        <strain evidence="2 3">DSM 43582</strain>
    </source>
</reference>
<proteinExistence type="predicted"/>
<protein>
    <submittedName>
        <fullName evidence="2">Uncharacterized protein</fullName>
    </submittedName>
</protein>
<keyword evidence="1" id="KW-1133">Transmembrane helix</keyword>
<organism evidence="2 3">
    <name type="scientific">Nocardia transvalensis</name>
    <dbReference type="NCBI Taxonomy" id="37333"/>
    <lineage>
        <taxon>Bacteria</taxon>
        <taxon>Bacillati</taxon>
        <taxon>Actinomycetota</taxon>
        <taxon>Actinomycetes</taxon>
        <taxon>Mycobacteriales</taxon>
        <taxon>Nocardiaceae</taxon>
        <taxon>Nocardia</taxon>
    </lineage>
</organism>
<dbReference type="AlphaFoldDB" id="A0A7W9PBV9"/>